<keyword evidence="4" id="KW-0862">Zinc</keyword>
<dbReference type="SMART" id="SM00249">
    <property type="entry name" value="PHD"/>
    <property type="match status" value="3"/>
</dbReference>
<name>A0A7R8WHM4_9CRUS</name>
<evidence type="ECO:0000256" key="5">
    <source>
        <dbReference type="ARBA" id="ARBA00023015"/>
    </source>
</evidence>
<sequence>MNFEDDDDVAPPTNLYSDAESDDSKDSDDGSKSIGESEDERSNTPSSTTELAFDGGRTVIDADVESLLPLWLREDRHALQAVYLYETVIRFQQLLRLTPFRFEDFCAAFDADESSSLLSEIHIQVLKAVLRDAEAQQVQFGGVEQKDSINADFYFMDHATWPEVLKSFFESNLKKYHSCYRLVADPSYPIGSSVETRLEVLDVLLDEFLLTPSAREAMTREDWGYNEHCRVCHQRGDVLCCETCPAVYHLQCMDPPLTEVPEKEWHCPICIKNRILGVYDCVQSFDGRKMVLRQEVLGQDRHGRRYWFLCRRIFIENEHDVEGLLYLSTVESLDELMNALDPEELEVDLCANIQQQIEEIRRQMELTYKMTSRRKTFGDKTYLQMEIQEARQWRKLKDGENTPEEEALSEDEEDDDQSEQASNPAASTYVTRSKTGSLLPVKYNVGELARGTQPKPATHPKYQGLFKLGMEEGWKKYTNLYTTSSLALSKAQHQEEKAWRRHLSYKFSLTQAAAFTWPNADVYKDSAALTANLRTKLMNLSQAVHDAFRHPNWKSLKVGWLADMLKAETAKEFVEAMITLVMSIKPVATTQLWNEGLGHTRFHFSTVGDREIRKKQEKREQKERELDEERLKLMNHYVRYSLGLKHAVHKNRGEEYRIYGHKGWQWLSGTRRYRKQNMREMGLRGGPSEMMVHLKNPGEEEKFLPVAIASFEFLQEKAKEKEQQGMTVPPLLPEFTPPAEGEVVNVSEELQGAQRKAYPKIGKKKGFLSQLLQWREEAEKSFSPTKDEVKEEMKEEPVAGEVLVGEAAPPTQSVVSCLTPDPVVAAIFTAYSSNPPEAARLILSITKEQDAFNHGAKQYPCYSPSCRAQGLASASCFSPYCQRRRLIERRFNAIRVALKQLQEQAAATEVKQAVPQPQEEMEVVPSYDPSFDQAVVSEQFVGGDANVEVEGYVEGEGMFAPEPSEEILEEGVVEEGTVLTEDPHSDIPESYETSEADLESTDLNVSLEIPEKPIVPQKRSSTPGRGEGGPAIHVFHPRMTGEEEQVVEEGEIPQLDGVHDGVVGLSVSSLRRGSTPPVKRETVEDAKVKKEPPSSEPRYVTLTAPLSTREPFKLTRPPEAKREKKETKSGAPFPEPSDFLAVGSKRRSILVLPKWELRRLARKAGLIQVKGFSYTAKNNNQVWPYPAPRPVYRICWQYRLSKTTSLHGVALYLRTLWASLRWDSMVERIPLNNILSGNKFLRSETDDEHVTIEILDKRIRGRFDEVTEYSIRKTVTPVDVDLQKSIVSRGSRESSPARSGLRKRRRADSPASDVQVFDLTVGEEEFELWMLRAYYERHDHQLPLTRARVQRNVAELEGETGNEDDDDWLPEDEEEGIPAIDRKKINLSMGGAGLLASASPSAATQLSAAKLSQVMKPGTAIKRFIPPETVQQQGIRLVDGKTIQLAATGGLRIQSNSLTGAGGQVQQLTPQSIASLVQRALASNWWEEGCSSPPTRPSPFVSSSPAPAPEDEEEGIPAIDRKKINLSMGGAGLLASASPSAATQLSAAKLSQVMKPGTAIKRFIPPETVQQQGIRLVDGKTIQLAAAGGLRIQSNSLTGAGGQVQQLTPQSIASLVQRAEVVRSWSWVVSTPQQQPQRIVRLITRNQTGLTGLSNVRLVSPAVLQNLNKSPPNPIGQVSVTTLPGGNIQVRGLKPGQSVMSLGDGKIVIVNQQTASQAPVTGCSGQSWPSDGLVLGSVSSPGSFTCAQALGSMRDRFTVTRPAPRPTATIVPFLENPNMAPKVYLRGMKGKGPITPAISAKLNRHLAAVIQMAKEDRKSLAVELPSSIFDEEEPEPADSGTPTLQASPQPEPPEPAPVCPEPPLVDENAPPPVAEEIAVETTGDDLKISSNLVASVGEGVFDPNQIPENEFGRGGFFGDLNSLVAASEIQEQQEQAYPQNSSLNVCSLPTVPVSLPTVPVSLPTVPVSLPTVPVSLPTVPVSLPTVPVSLPTVPVSLPTVPIGHQQMNYVNYQKNSTADKRRIVDTDHCFSFGGRKGASAPKRSRPTPVQRKASTKQQNSAAAKTSAVKLIPLPPTPEQLEMQRRMEEHQQVEEARARLEQERYASAFISPPAPPSPQPPPPQRMMSPPSRPASGLPNRQMKSPLPKGSRKRKSTNKEAVVLSGTAALVPGLSQSGAVSLSSHQAAQQHTEGQIEARKAILEAKKRAVAAATKAEVSRRKAIGKQRDLPSVAAKKKKKALKESNRDTPKARGRPVSTPGRKRKLSSGGKNKGPLYCICRKPYDDTNFYVGCDVCSNWFHGSCVGITERQAKSISEYVCPECEKAKKDKKELYCICRKPYDETKFYIFCDQCEDWLHGSCVGILPCEGDMIEEYFCPKCRPGDPRHTATTMSLNQQSYELLRQFYEDVKHHNAARPFFDLPDESQHPNYYRLIKEPMDLQLIDMRIRQKQYRTLRDFIGDLNKIFSNARVYFAVGSEVSSNATALEGYVVSKLKSLRSKLFALAPSSITEKHVSGTRRK</sequence>
<dbReference type="Gene3D" id="1.20.920.10">
    <property type="entry name" value="Bromodomain-like"/>
    <property type="match status" value="1"/>
</dbReference>
<feature type="region of interest" description="Disordered" evidence="9">
    <location>
        <begin position="1068"/>
        <end position="1137"/>
    </location>
</feature>
<dbReference type="PROSITE" id="PS50016">
    <property type="entry name" value="ZF_PHD_2"/>
    <property type="match status" value="3"/>
</dbReference>
<dbReference type="PROSITE" id="PS50014">
    <property type="entry name" value="BROMODOMAIN_2"/>
    <property type="match status" value="1"/>
</dbReference>
<keyword evidence="7" id="KW-0804">Transcription</keyword>
<dbReference type="PROSITE" id="PS50827">
    <property type="entry name" value="DDT"/>
    <property type="match status" value="1"/>
</dbReference>
<evidence type="ECO:0000256" key="4">
    <source>
        <dbReference type="ARBA" id="ARBA00022833"/>
    </source>
</evidence>
<feature type="region of interest" description="Disordered" evidence="9">
    <location>
        <begin position="1828"/>
        <end position="1862"/>
    </location>
</feature>
<protein>
    <submittedName>
        <fullName evidence="10">Uncharacterized protein</fullName>
    </submittedName>
</protein>
<dbReference type="InterPro" id="IPR038028">
    <property type="entry name" value="BPTF"/>
</dbReference>
<dbReference type="InterPro" id="IPR036427">
    <property type="entry name" value="Bromodomain-like_sf"/>
</dbReference>
<dbReference type="Pfam" id="PF02791">
    <property type="entry name" value="DDT"/>
    <property type="match status" value="1"/>
</dbReference>
<dbReference type="InterPro" id="IPR011011">
    <property type="entry name" value="Znf_FYVE_PHD"/>
</dbReference>
<dbReference type="Pfam" id="PF15613">
    <property type="entry name" value="WSD"/>
    <property type="match status" value="1"/>
</dbReference>
<dbReference type="Pfam" id="PF00628">
    <property type="entry name" value="PHD"/>
    <property type="match status" value="3"/>
</dbReference>
<keyword evidence="5" id="KW-0805">Transcription regulation</keyword>
<dbReference type="SMART" id="SM00571">
    <property type="entry name" value="DDT"/>
    <property type="match status" value="1"/>
</dbReference>
<dbReference type="GO" id="GO:0000978">
    <property type="term" value="F:RNA polymerase II cis-regulatory region sequence-specific DNA binding"/>
    <property type="evidence" value="ECO:0007669"/>
    <property type="project" value="TreeGrafter"/>
</dbReference>
<dbReference type="InterPro" id="IPR028941">
    <property type="entry name" value="WHIM2_dom"/>
</dbReference>
<dbReference type="GO" id="GO:0016589">
    <property type="term" value="C:NURF complex"/>
    <property type="evidence" value="ECO:0007669"/>
    <property type="project" value="InterPro"/>
</dbReference>
<dbReference type="Gene3D" id="3.30.40.10">
    <property type="entry name" value="Zinc/RING finger domain, C3HC4 (zinc finger)"/>
    <property type="match status" value="3"/>
</dbReference>
<feature type="compositionally biased region" description="Basic and acidic residues" evidence="9">
    <location>
        <begin position="2240"/>
        <end position="2249"/>
    </location>
</feature>
<accession>A0A7R8WHM4</accession>
<dbReference type="InterPro" id="IPR018359">
    <property type="entry name" value="Bromodomain_CS"/>
</dbReference>
<dbReference type="InterPro" id="IPR019787">
    <property type="entry name" value="Znf_PHD-finger"/>
</dbReference>
<feature type="compositionally biased region" description="Basic and acidic residues" evidence="9">
    <location>
        <begin position="1110"/>
        <end position="1128"/>
    </location>
</feature>
<keyword evidence="6" id="KW-0103">Bromodomain</keyword>
<dbReference type="SUPFAM" id="SSF57903">
    <property type="entry name" value="FYVE/PHD zinc finger"/>
    <property type="match status" value="3"/>
</dbReference>
<feature type="region of interest" description="Disordered" evidence="9">
    <location>
        <begin position="394"/>
        <end position="431"/>
    </location>
</feature>
<evidence type="ECO:0000256" key="9">
    <source>
        <dbReference type="SAM" id="MobiDB-lite"/>
    </source>
</evidence>
<feature type="compositionally biased region" description="Polar residues" evidence="9">
    <location>
        <begin position="1286"/>
        <end position="1297"/>
    </location>
</feature>
<feature type="region of interest" description="Disordered" evidence="9">
    <location>
        <begin position="2108"/>
        <end position="2158"/>
    </location>
</feature>
<dbReference type="SMART" id="SM00297">
    <property type="entry name" value="BROMO"/>
    <property type="match status" value="1"/>
</dbReference>
<gene>
    <name evidence="10" type="ORF">CTOB1V02_LOCUS8493</name>
</gene>
<dbReference type="CDD" id="cd15559">
    <property type="entry name" value="PHD1_BPTF"/>
    <property type="match status" value="1"/>
</dbReference>
<dbReference type="PANTHER" id="PTHR45975">
    <property type="entry name" value="NUCLEOSOME-REMODELING FACTOR SUBUNIT BPTF"/>
    <property type="match status" value="1"/>
</dbReference>
<dbReference type="InterPro" id="IPR019786">
    <property type="entry name" value="Zinc_finger_PHD-type_CS"/>
</dbReference>
<feature type="compositionally biased region" description="Pro residues" evidence="9">
    <location>
        <begin position="1849"/>
        <end position="1862"/>
    </location>
</feature>
<dbReference type="InterPro" id="IPR018501">
    <property type="entry name" value="DDT_dom"/>
</dbReference>
<evidence type="ECO:0000256" key="2">
    <source>
        <dbReference type="ARBA" id="ARBA00022723"/>
    </source>
</evidence>
<proteinExistence type="predicted"/>
<evidence type="ECO:0000256" key="7">
    <source>
        <dbReference type="ARBA" id="ARBA00023163"/>
    </source>
</evidence>
<dbReference type="SUPFAM" id="SSF47370">
    <property type="entry name" value="Bromodomain"/>
    <property type="match status" value="1"/>
</dbReference>
<dbReference type="PRINTS" id="PR00503">
    <property type="entry name" value="BROMODOMAIN"/>
</dbReference>
<evidence type="ECO:0000256" key="6">
    <source>
        <dbReference type="ARBA" id="ARBA00023117"/>
    </source>
</evidence>
<feature type="region of interest" description="Disordered" evidence="9">
    <location>
        <begin position="1286"/>
        <end position="1306"/>
    </location>
</feature>
<keyword evidence="8" id="KW-0539">Nucleus</keyword>
<dbReference type="InterPro" id="IPR001965">
    <property type="entry name" value="Znf_PHD"/>
</dbReference>
<dbReference type="PROSITE" id="PS00633">
    <property type="entry name" value="BROMODOMAIN_1"/>
    <property type="match status" value="1"/>
</dbReference>
<feature type="compositionally biased region" description="Low complexity" evidence="9">
    <location>
        <begin position="2124"/>
        <end position="2134"/>
    </location>
</feature>
<dbReference type="InterPro" id="IPR013083">
    <property type="entry name" value="Znf_RING/FYVE/PHD"/>
</dbReference>
<organism evidence="10">
    <name type="scientific">Cyprideis torosa</name>
    <dbReference type="NCBI Taxonomy" id="163714"/>
    <lineage>
        <taxon>Eukaryota</taxon>
        <taxon>Metazoa</taxon>
        <taxon>Ecdysozoa</taxon>
        <taxon>Arthropoda</taxon>
        <taxon>Crustacea</taxon>
        <taxon>Oligostraca</taxon>
        <taxon>Ostracoda</taxon>
        <taxon>Podocopa</taxon>
        <taxon>Podocopida</taxon>
        <taxon>Cytherocopina</taxon>
        <taxon>Cytheroidea</taxon>
        <taxon>Cytherideidae</taxon>
        <taxon>Cyprideis</taxon>
    </lineage>
</organism>
<dbReference type="OrthoDB" id="784962at2759"/>
<reference evidence="10" key="1">
    <citation type="submission" date="2020-11" db="EMBL/GenBank/DDBJ databases">
        <authorList>
            <person name="Tran Van P."/>
        </authorList>
    </citation>
    <scope>NUCLEOTIDE SEQUENCE</scope>
</reference>
<keyword evidence="2" id="KW-0479">Metal-binding</keyword>
<feature type="compositionally biased region" description="Basic and acidic residues" evidence="9">
    <location>
        <begin position="1078"/>
        <end position="1093"/>
    </location>
</feature>
<comment type="subcellular location">
    <subcellularLocation>
        <location evidence="1">Nucleus</location>
    </subcellularLocation>
</comment>
<dbReference type="EMBL" id="OB662842">
    <property type="protein sequence ID" value="CAD7230635.1"/>
    <property type="molecule type" value="Genomic_DNA"/>
</dbReference>
<feature type="compositionally biased region" description="Pro residues" evidence="9">
    <location>
        <begin position="2111"/>
        <end position="2123"/>
    </location>
</feature>
<keyword evidence="3" id="KW-0863">Zinc-finger</keyword>
<dbReference type="GO" id="GO:0008270">
    <property type="term" value="F:zinc ion binding"/>
    <property type="evidence" value="ECO:0007669"/>
    <property type="project" value="UniProtKB-KW"/>
</dbReference>
<feature type="region of interest" description="Disordered" evidence="9">
    <location>
        <begin position="1488"/>
        <end position="1513"/>
    </location>
</feature>
<dbReference type="PROSITE" id="PS01359">
    <property type="entry name" value="ZF_PHD_1"/>
    <property type="match status" value="1"/>
</dbReference>
<dbReference type="Pfam" id="PF00439">
    <property type="entry name" value="Bromodomain"/>
    <property type="match status" value="1"/>
</dbReference>
<feature type="region of interest" description="Disordered" evidence="9">
    <location>
        <begin position="1"/>
        <end position="51"/>
    </location>
</feature>
<feature type="region of interest" description="Disordered" evidence="9">
    <location>
        <begin position="2030"/>
        <end position="2074"/>
    </location>
</feature>
<evidence type="ECO:0000313" key="10">
    <source>
        <dbReference type="EMBL" id="CAD7230635.1"/>
    </source>
</evidence>
<dbReference type="CDD" id="cd15560">
    <property type="entry name" value="PHD2_3_BPTF"/>
    <property type="match status" value="2"/>
</dbReference>
<feature type="compositionally biased region" description="Acidic residues" evidence="9">
    <location>
        <begin position="401"/>
        <end position="418"/>
    </location>
</feature>
<feature type="region of interest" description="Disordered" evidence="9">
    <location>
        <begin position="2211"/>
        <end position="2268"/>
    </location>
</feature>
<dbReference type="InterPro" id="IPR001487">
    <property type="entry name" value="Bromodomain"/>
</dbReference>
<evidence type="ECO:0000256" key="3">
    <source>
        <dbReference type="ARBA" id="ARBA00022771"/>
    </source>
</evidence>
<dbReference type="PANTHER" id="PTHR45975:SF2">
    <property type="entry name" value="NUCLEOSOME-REMODELING FACTOR SUBUNIT BPTF"/>
    <property type="match status" value="1"/>
</dbReference>
<feature type="compositionally biased region" description="Basic and acidic residues" evidence="9">
    <location>
        <begin position="22"/>
        <end position="31"/>
    </location>
</feature>
<evidence type="ECO:0000256" key="1">
    <source>
        <dbReference type="ARBA" id="ARBA00004123"/>
    </source>
</evidence>
<dbReference type="GO" id="GO:0006357">
    <property type="term" value="P:regulation of transcription by RNA polymerase II"/>
    <property type="evidence" value="ECO:0007669"/>
    <property type="project" value="InterPro"/>
</dbReference>
<evidence type="ECO:0000256" key="8">
    <source>
        <dbReference type="ARBA" id="ARBA00023242"/>
    </source>
</evidence>